<sequence>MNITVIWTGFIVLISVLEELDKKHFILFGGSMFYFIYLYNQVKPTSISLKLVLLLFNVPTLIFWYIIFVYNDFLSINPVSHEIFISWFFIYFYLMLYLLIA</sequence>
<geneLocation type="mitochondrion" evidence="2"/>
<feature type="transmembrane region" description="Helical" evidence="1">
    <location>
        <begin position="83"/>
        <end position="100"/>
    </location>
</feature>
<keyword evidence="1" id="KW-1133">Transmembrane helix</keyword>
<name>A0A2Z5ZC24_9STRA</name>
<evidence type="ECO:0000313" key="2">
    <source>
        <dbReference type="EMBL" id="BBC77915.1"/>
    </source>
</evidence>
<dbReference type="AlphaFoldDB" id="A0A2Z5ZC24"/>
<evidence type="ECO:0000256" key="1">
    <source>
        <dbReference type="SAM" id="Phobius"/>
    </source>
</evidence>
<keyword evidence="1" id="KW-0812">Transmembrane</keyword>
<keyword evidence="1" id="KW-0472">Membrane</keyword>
<feature type="transmembrane region" description="Helical" evidence="1">
    <location>
        <begin position="23"/>
        <end position="39"/>
    </location>
</feature>
<proteinExistence type="predicted"/>
<accession>A0A2Z5ZC24</accession>
<protein>
    <recommendedName>
        <fullName evidence="3">NADH dehydrogenase subunit 4</fullName>
    </recommendedName>
</protein>
<gene>
    <name evidence="2" type="primary">orf101</name>
</gene>
<dbReference type="EMBL" id="AP018512">
    <property type="protein sequence ID" value="BBC77915.1"/>
    <property type="molecule type" value="Genomic_DNA"/>
</dbReference>
<reference evidence="2" key="1">
    <citation type="submission" date="2018-02" db="EMBL/GenBank/DDBJ databases">
        <title>Evolution and diversity of non-photosynthetic diatom plastid genomes.</title>
        <authorList>
            <person name="Kamikawa R."/>
            <person name="Ishii K."/>
        </authorList>
    </citation>
    <scope>NUCLEOTIDE SEQUENCE</scope>
    <source>
        <strain evidence="2">NIES-2729</strain>
    </source>
</reference>
<keyword evidence="2" id="KW-0496">Mitochondrion</keyword>
<evidence type="ECO:0008006" key="3">
    <source>
        <dbReference type="Google" id="ProtNLM"/>
    </source>
</evidence>
<feature type="transmembrane region" description="Helical" evidence="1">
    <location>
        <begin position="51"/>
        <end position="71"/>
    </location>
</feature>
<organism evidence="2">
    <name type="scientific">Nitzschia palea</name>
    <dbReference type="NCBI Taxonomy" id="303400"/>
    <lineage>
        <taxon>Eukaryota</taxon>
        <taxon>Sar</taxon>
        <taxon>Stramenopiles</taxon>
        <taxon>Ochrophyta</taxon>
        <taxon>Bacillariophyta</taxon>
        <taxon>Bacillariophyceae</taxon>
        <taxon>Bacillariophycidae</taxon>
        <taxon>Bacillariales</taxon>
        <taxon>Bacillariaceae</taxon>
        <taxon>Nitzschia</taxon>
    </lineage>
</organism>